<dbReference type="AlphaFoldDB" id="A0A937RJS5"/>
<dbReference type="Proteomes" id="UP000604475">
    <property type="component" value="Unassembled WGS sequence"/>
</dbReference>
<protein>
    <submittedName>
        <fullName evidence="1">Uncharacterized protein</fullName>
    </submittedName>
</protein>
<keyword evidence="2" id="KW-1185">Reference proteome</keyword>
<sequence>MAPAGLAWQTLPEPGTLALVDPESRRAAAFTRPHPADLSISELVAVEQHVARWLDPATRQDAEEALTGSLAGDPMPTLRSLCWLMASWAVGLHLRTGHSPTQVLAQLTLSGLWRGPQAPETERIWELLTAQVRAGALAALTNDTATARAFEAAARTRVTGYPECLLHHGLLLMASLWSTLAAYGLDLRDVAGTLALYTQDSDEPRAGSFRPLT</sequence>
<dbReference type="EMBL" id="JAEACQ010000244">
    <property type="protein sequence ID" value="MBL7630235.1"/>
    <property type="molecule type" value="Genomic_DNA"/>
</dbReference>
<dbReference type="RefSeq" id="WP_203002420.1">
    <property type="nucleotide sequence ID" value="NZ_JADWYU010000097.1"/>
</dbReference>
<organism evidence="1 2">
    <name type="scientific">Frankia nepalensis</name>
    <dbReference type="NCBI Taxonomy" id="1836974"/>
    <lineage>
        <taxon>Bacteria</taxon>
        <taxon>Bacillati</taxon>
        <taxon>Actinomycetota</taxon>
        <taxon>Actinomycetes</taxon>
        <taxon>Frankiales</taxon>
        <taxon>Frankiaceae</taxon>
        <taxon>Frankia</taxon>
    </lineage>
</organism>
<proteinExistence type="predicted"/>
<gene>
    <name evidence="1" type="ORF">I7412_24340</name>
</gene>
<evidence type="ECO:0000313" key="2">
    <source>
        <dbReference type="Proteomes" id="UP000604475"/>
    </source>
</evidence>
<evidence type="ECO:0000313" key="1">
    <source>
        <dbReference type="EMBL" id="MBL7630235.1"/>
    </source>
</evidence>
<comment type="caution">
    <text evidence="1">The sequence shown here is derived from an EMBL/GenBank/DDBJ whole genome shotgun (WGS) entry which is preliminary data.</text>
</comment>
<name>A0A937RJS5_9ACTN</name>
<accession>A0A937RJS5</accession>
<reference evidence="1" key="1">
    <citation type="submission" date="2020-12" db="EMBL/GenBank/DDBJ databases">
        <title>Genomic characterization of non-nitrogen-fixing Frankia strains.</title>
        <authorList>
            <person name="Carlos-Shanley C."/>
            <person name="Guerra T."/>
            <person name="Hahn D."/>
        </authorList>
    </citation>
    <scope>NUCLEOTIDE SEQUENCE</scope>
    <source>
        <strain evidence="1">CN6</strain>
    </source>
</reference>